<accession>A0A857L7K3</accession>
<dbReference type="InterPro" id="IPR027417">
    <property type="entry name" value="P-loop_NTPase"/>
</dbReference>
<dbReference type="RefSeq" id="WP_005187568.1">
    <property type="nucleotide sequence ID" value="NZ_CP045804.1"/>
</dbReference>
<organism evidence="1">
    <name type="scientific">Gordonia amarae</name>
    <dbReference type="NCBI Taxonomy" id="36821"/>
    <lineage>
        <taxon>Bacteria</taxon>
        <taxon>Bacillati</taxon>
        <taxon>Actinomycetota</taxon>
        <taxon>Actinomycetes</taxon>
        <taxon>Mycobacteriales</taxon>
        <taxon>Gordoniaceae</taxon>
        <taxon>Gordonia</taxon>
    </lineage>
</organism>
<protein>
    <submittedName>
        <fullName evidence="1">Uncharacterized protein</fullName>
    </submittedName>
</protein>
<reference evidence="1" key="1">
    <citation type="journal article" date="2021" name="Nat. Microbiol.">
        <title>Cocultivation of an ultrasmall environmental parasitic bacterium with lytic ability against bacteria associated with wastewater foams.</title>
        <authorList>
            <person name="Batinovic S."/>
            <person name="Rose J.J.A."/>
            <person name="Ratcliffe J."/>
            <person name="Seviour R.J."/>
            <person name="Petrovski S."/>
        </authorList>
    </citation>
    <scope>NUCLEOTIDE SEQUENCE</scope>
    <source>
        <strain evidence="1">CON44</strain>
    </source>
</reference>
<proteinExistence type="predicted"/>
<dbReference type="AlphaFoldDB" id="A0A857L7K3"/>
<sequence>MAIATFDTVLINGSVGTGKTTTAEVLGDMVRRRGIPGAVIDVDWLRRSWPSPAGDPFRAALAIENMQAITANFRRAGARLIVVANVVETIDELERTAVALAARSMLHVRLAASPDAVLSRLTRRHDDDETALRWHAQRHPELADILDRAGFINDLRIDTTDKPVKNVAREILTAIVE</sequence>
<dbReference type="EMBL" id="CP045810">
    <property type="protein sequence ID" value="QHN41684.1"/>
    <property type="molecule type" value="Genomic_DNA"/>
</dbReference>
<evidence type="ECO:0000313" key="1">
    <source>
        <dbReference type="EMBL" id="QHN41684.1"/>
    </source>
</evidence>
<dbReference type="SUPFAM" id="SSF52540">
    <property type="entry name" value="P-loop containing nucleoside triphosphate hydrolases"/>
    <property type="match status" value="1"/>
</dbReference>
<gene>
    <name evidence="1" type="ORF">GII30_23270</name>
</gene>
<name>A0A857L7K3_9ACTN</name>
<dbReference type="Gene3D" id="3.40.50.300">
    <property type="entry name" value="P-loop containing nucleotide triphosphate hydrolases"/>
    <property type="match status" value="1"/>
</dbReference>